<reference evidence="1 2" key="1">
    <citation type="submission" date="2021-03" db="EMBL/GenBank/DDBJ databases">
        <title>Genomic Encyclopedia of Type Strains, Phase IV (KMG-IV): sequencing the most valuable type-strain genomes for metagenomic binning, comparative biology and taxonomic classification.</title>
        <authorList>
            <person name="Goeker M."/>
        </authorList>
    </citation>
    <scope>NUCLEOTIDE SEQUENCE [LARGE SCALE GENOMIC DNA]</scope>
    <source>
        <strain evidence="1 2">DSM 24738</strain>
    </source>
</reference>
<sequence>MSLLQNEIHHQYYQKMKPLMQSQHEWLFSFYKRKQRREETMIVIQTQNDIEYLKAINTVPMDLIKVIEQDFLDVLEAEGVDKDDLSYRLPSQQAFVLLEVDDDVSNSVGDLLHIEYIEKLTENNIDYYRIAKRFDHEFQLLYTLAGIHDEKSEQWLNDHAE</sequence>
<protein>
    <submittedName>
        <fullName evidence="1">Uncharacterized protein</fullName>
    </submittedName>
</protein>
<proteinExistence type="predicted"/>
<keyword evidence="2" id="KW-1185">Reference proteome</keyword>
<accession>A0ABS4GPU8</accession>
<name>A0ABS4GPU8_9BACL</name>
<dbReference type="Proteomes" id="UP001519343">
    <property type="component" value="Unassembled WGS sequence"/>
</dbReference>
<organism evidence="1 2">
    <name type="scientific">Ammoniphilus resinae</name>
    <dbReference type="NCBI Taxonomy" id="861532"/>
    <lineage>
        <taxon>Bacteria</taxon>
        <taxon>Bacillati</taxon>
        <taxon>Bacillota</taxon>
        <taxon>Bacilli</taxon>
        <taxon>Bacillales</taxon>
        <taxon>Paenibacillaceae</taxon>
        <taxon>Aneurinibacillus group</taxon>
        <taxon>Ammoniphilus</taxon>
    </lineage>
</organism>
<comment type="caution">
    <text evidence="1">The sequence shown here is derived from an EMBL/GenBank/DDBJ whole genome shotgun (WGS) entry which is preliminary data.</text>
</comment>
<dbReference type="EMBL" id="JAGGKT010000006">
    <property type="protein sequence ID" value="MBP1932293.1"/>
    <property type="molecule type" value="Genomic_DNA"/>
</dbReference>
<evidence type="ECO:0000313" key="1">
    <source>
        <dbReference type="EMBL" id="MBP1932293.1"/>
    </source>
</evidence>
<evidence type="ECO:0000313" key="2">
    <source>
        <dbReference type="Proteomes" id="UP001519343"/>
    </source>
</evidence>
<gene>
    <name evidence="1" type="ORF">J2Z37_002294</name>
</gene>